<name>A0A9D4IP38_DREPO</name>
<comment type="caution">
    <text evidence="1">The sequence shown here is derived from an EMBL/GenBank/DDBJ whole genome shotgun (WGS) entry which is preliminary data.</text>
</comment>
<dbReference type="EMBL" id="JAIWYP010000009">
    <property type="protein sequence ID" value="KAH3778638.1"/>
    <property type="molecule type" value="Genomic_DNA"/>
</dbReference>
<reference evidence="1" key="2">
    <citation type="submission" date="2020-11" db="EMBL/GenBank/DDBJ databases">
        <authorList>
            <person name="McCartney M.A."/>
            <person name="Auch B."/>
            <person name="Kono T."/>
            <person name="Mallez S."/>
            <person name="Becker A."/>
            <person name="Gohl D.M."/>
            <person name="Silverstein K.A.T."/>
            <person name="Koren S."/>
            <person name="Bechman K.B."/>
            <person name="Herman A."/>
            <person name="Abrahante J.E."/>
            <person name="Garbe J."/>
        </authorList>
    </citation>
    <scope>NUCLEOTIDE SEQUENCE</scope>
    <source>
        <strain evidence="1">Duluth1</strain>
        <tissue evidence="1">Whole animal</tissue>
    </source>
</reference>
<dbReference type="SUPFAM" id="SSF52047">
    <property type="entry name" value="RNI-like"/>
    <property type="match status" value="1"/>
</dbReference>
<protein>
    <submittedName>
        <fullName evidence="1">Uncharacterized protein</fullName>
    </submittedName>
</protein>
<reference evidence="1" key="1">
    <citation type="journal article" date="2019" name="bioRxiv">
        <title>The Genome of the Zebra Mussel, Dreissena polymorpha: A Resource for Invasive Species Research.</title>
        <authorList>
            <person name="McCartney M.A."/>
            <person name="Auch B."/>
            <person name="Kono T."/>
            <person name="Mallez S."/>
            <person name="Zhang Y."/>
            <person name="Obille A."/>
            <person name="Becker A."/>
            <person name="Abrahante J.E."/>
            <person name="Garbe J."/>
            <person name="Badalamenti J.P."/>
            <person name="Herman A."/>
            <person name="Mangelson H."/>
            <person name="Liachko I."/>
            <person name="Sullivan S."/>
            <person name="Sone E.D."/>
            <person name="Koren S."/>
            <person name="Silverstein K.A.T."/>
            <person name="Beckman K.B."/>
            <person name="Gohl D.M."/>
        </authorList>
    </citation>
    <scope>NUCLEOTIDE SEQUENCE</scope>
    <source>
        <strain evidence="1">Duluth1</strain>
        <tissue evidence="1">Whole animal</tissue>
    </source>
</reference>
<gene>
    <name evidence="1" type="ORF">DPMN_180107</name>
</gene>
<dbReference type="AlphaFoldDB" id="A0A9D4IP38"/>
<accession>A0A9D4IP38</accession>
<evidence type="ECO:0000313" key="2">
    <source>
        <dbReference type="Proteomes" id="UP000828390"/>
    </source>
</evidence>
<organism evidence="1 2">
    <name type="scientific">Dreissena polymorpha</name>
    <name type="common">Zebra mussel</name>
    <name type="synonym">Mytilus polymorpha</name>
    <dbReference type="NCBI Taxonomy" id="45954"/>
    <lineage>
        <taxon>Eukaryota</taxon>
        <taxon>Metazoa</taxon>
        <taxon>Spiralia</taxon>
        <taxon>Lophotrochozoa</taxon>
        <taxon>Mollusca</taxon>
        <taxon>Bivalvia</taxon>
        <taxon>Autobranchia</taxon>
        <taxon>Heteroconchia</taxon>
        <taxon>Euheterodonta</taxon>
        <taxon>Imparidentia</taxon>
        <taxon>Neoheterodontei</taxon>
        <taxon>Myida</taxon>
        <taxon>Dreissenoidea</taxon>
        <taxon>Dreissenidae</taxon>
        <taxon>Dreissena</taxon>
    </lineage>
</organism>
<proteinExistence type="predicted"/>
<evidence type="ECO:0000313" key="1">
    <source>
        <dbReference type="EMBL" id="KAH3778638.1"/>
    </source>
</evidence>
<dbReference type="Proteomes" id="UP000828390">
    <property type="component" value="Unassembled WGS sequence"/>
</dbReference>
<sequence length="264" mass="29662">MFQVMDGLSFKVENASADMLQTLHGLNIKSLNLCIKRKLKHTESLYQALSSLTQLEMLSIEVKYSSPGLWEARHCLSSNSLSMRILDVNHTESLPQSLLSLTKMETLSISLEHDCPGLWVALYGLSIKSLSLSGGVWGGLKVNYTESLSQSLLSLNQMEAIIISMTYDSPGMWVALHGLNIKILRLCLRGVRRGLRVEHEESMSQALSSLTQPETLTLYVDTYIALQVPRSLKYLNIYSNIMPDTNYGTSRADWLHVRIKLRLS</sequence>
<keyword evidence="2" id="KW-1185">Reference proteome</keyword>